<organism evidence="3 4">
    <name type="scientific">Haematobacter genomosp. 1</name>
    <dbReference type="NCBI Taxonomy" id="366618"/>
    <lineage>
        <taxon>Bacteria</taxon>
        <taxon>Pseudomonadati</taxon>
        <taxon>Pseudomonadota</taxon>
        <taxon>Alphaproteobacteria</taxon>
        <taxon>Rhodobacterales</taxon>
        <taxon>Paracoccaceae</taxon>
        <taxon>Haematobacter</taxon>
    </lineage>
</organism>
<proteinExistence type="predicted"/>
<evidence type="ECO:0000313" key="4">
    <source>
        <dbReference type="Proteomes" id="UP000196878"/>
    </source>
</evidence>
<accession>A0A212AGK1</accession>
<feature type="chain" id="PRO_5012803993" description="Choice-of-anchor A domain-containing protein" evidence="1">
    <location>
        <begin position="21"/>
        <end position="323"/>
    </location>
</feature>
<dbReference type="Proteomes" id="UP000196878">
    <property type="component" value="Unassembled WGS sequence"/>
</dbReference>
<reference evidence="3 4" key="1">
    <citation type="submission" date="2016-12" db="EMBL/GenBank/DDBJ databases">
        <title>Comparison of Traditional DNA-DNA Hybridization with In Silico Genomic Analysis.</title>
        <authorList>
            <person name="Nicholson A.C."/>
            <person name="Humrighouse B.W."/>
            <person name="Graziano J."/>
            <person name="Lasker B."/>
            <person name="Whitney A.M."/>
            <person name="Mcquiston J.R."/>
        </authorList>
    </citation>
    <scope>NUCLEOTIDE SEQUENCE [LARGE SCALE GENOMIC DNA]</scope>
    <source>
        <strain evidence="3 4">H2240</strain>
    </source>
</reference>
<dbReference type="EMBL" id="NIPW01000004">
    <property type="protein sequence ID" value="OWJ80607.1"/>
    <property type="molecule type" value="Genomic_DNA"/>
</dbReference>
<protein>
    <recommendedName>
        <fullName evidence="2">Choice-of-anchor A domain-containing protein</fullName>
    </recommendedName>
</protein>
<dbReference type="OrthoDB" id="8775303at2"/>
<feature type="signal peptide" evidence="1">
    <location>
        <begin position="1"/>
        <end position="20"/>
    </location>
</feature>
<sequence>MSKICGFTALAMLVSGPVVAAPLNFQDILQQFNLVVLGNATNSSEVEGRTYVGGNLSGTSNYWIGGSHDPQAPSDYAALTVGGTLTGTVQVNNGGAVVVGGNATGINLNGGGTALIGGVATQVQGGAVTSGASGSAGFSDLFPVSIEQTVSEASLSFGNLGGDAVTITGNTAYFGSGMAGLTIYEMTLAQVSALGQVDFSRLGVGESILINVTGAGTGSFLANPLGGTGAAEHVLWNFAGATDLTIQGIVGSVLAPLTHVIVTNPVEGTLIAGSATLNSEVHLRPARGSYLPPDPPAPVPLPAALPLLLADLGAMGLAAKRRH</sequence>
<gene>
    <name evidence="3" type="ORF">CDV49_02150</name>
</gene>
<dbReference type="AlphaFoldDB" id="A0A212AGK1"/>
<feature type="domain" description="Choice-of-anchor A" evidence="2">
    <location>
        <begin position="27"/>
        <end position="283"/>
    </location>
</feature>
<keyword evidence="1" id="KW-0732">Signal</keyword>
<evidence type="ECO:0000313" key="3">
    <source>
        <dbReference type="EMBL" id="OWJ80607.1"/>
    </source>
</evidence>
<comment type="caution">
    <text evidence="3">The sequence shown here is derived from an EMBL/GenBank/DDBJ whole genome shotgun (WGS) entry which is preliminary data.</text>
</comment>
<evidence type="ECO:0000259" key="2">
    <source>
        <dbReference type="Pfam" id="PF20597"/>
    </source>
</evidence>
<dbReference type="RefSeq" id="WP_088213917.1">
    <property type="nucleotide sequence ID" value="NZ_NIPW01000004.1"/>
</dbReference>
<dbReference type="InterPro" id="IPR026588">
    <property type="entry name" value="Choice_anch_A"/>
</dbReference>
<name>A0A212AGK1_9RHOB</name>
<evidence type="ECO:0000256" key="1">
    <source>
        <dbReference type="SAM" id="SignalP"/>
    </source>
</evidence>
<keyword evidence="4" id="KW-1185">Reference proteome</keyword>
<dbReference type="NCBIfam" id="TIGR04215">
    <property type="entry name" value="choice_anch_A"/>
    <property type="match status" value="1"/>
</dbReference>
<dbReference type="Pfam" id="PF20597">
    <property type="entry name" value="pAdhesive_15"/>
    <property type="match status" value="1"/>
</dbReference>